<accession>A0AAE0Z5L0</accession>
<dbReference type="AlphaFoldDB" id="A0AAE0Z5L0"/>
<name>A0AAE0Z5L0_9GAST</name>
<dbReference type="EMBL" id="JAWDGP010004589">
    <property type="protein sequence ID" value="KAK3763222.1"/>
    <property type="molecule type" value="Genomic_DNA"/>
</dbReference>
<protein>
    <submittedName>
        <fullName evidence="1">Uncharacterized protein</fullName>
    </submittedName>
</protein>
<gene>
    <name evidence="1" type="ORF">RRG08_052557</name>
</gene>
<keyword evidence="2" id="KW-1185">Reference proteome</keyword>
<dbReference type="Proteomes" id="UP001283361">
    <property type="component" value="Unassembled WGS sequence"/>
</dbReference>
<proteinExistence type="predicted"/>
<sequence length="98" mass="10822">MYPVLSTIQDQRGYEAVVVRPSKVLEVPDQSLSHPLAIEDIVFTTGRHEANNKESSAYIKLVIGDFQSFLSSVINLDRAALPSQFRQITGGVLPHKEG</sequence>
<reference evidence="1" key="1">
    <citation type="journal article" date="2023" name="G3 (Bethesda)">
        <title>A reference genome for the long-term kleptoplast-retaining sea slug Elysia crispata morphotype clarki.</title>
        <authorList>
            <person name="Eastman K.E."/>
            <person name="Pendleton A.L."/>
            <person name="Shaikh M.A."/>
            <person name="Suttiyut T."/>
            <person name="Ogas R."/>
            <person name="Tomko P."/>
            <person name="Gavelis G."/>
            <person name="Widhalm J.R."/>
            <person name="Wisecaver J.H."/>
        </authorList>
    </citation>
    <scope>NUCLEOTIDE SEQUENCE</scope>
    <source>
        <strain evidence="1">ECLA1</strain>
    </source>
</reference>
<organism evidence="1 2">
    <name type="scientific">Elysia crispata</name>
    <name type="common">lettuce slug</name>
    <dbReference type="NCBI Taxonomy" id="231223"/>
    <lineage>
        <taxon>Eukaryota</taxon>
        <taxon>Metazoa</taxon>
        <taxon>Spiralia</taxon>
        <taxon>Lophotrochozoa</taxon>
        <taxon>Mollusca</taxon>
        <taxon>Gastropoda</taxon>
        <taxon>Heterobranchia</taxon>
        <taxon>Euthyneura</taxon>
        <taxon>Panpulmonata</taxon>
        <taxon>Sacoglossa</taxon>
        <taxon>Placobranchoidea</taxon>
        <taxon>Plakobranchidae</taxon>
        <taxon>Elysia</taxon>
    </lineage>
</organism>
<comment type="caution">
    <text evidence="1">The sequence shown here is derived from an EMBL/GenBank/DDBJ whole genome shotgun (WGS) entry which is preliminary data.</text>
</comment>
<evidence type="ECO:0000313" key="2">
    <source>
        <dbReference type="Proteomes" id="UP001283361"/>
    </source>
</evidence>
<evidence type="ECO:0000313" key="1">
    <source>
        <dbReference type="EMBL" id="KAK3763222.1"/>
    </source>
</evidence>